<evidence type="ECO:0000256" key="2">
    <source>
        <dbReference type="ARBA" id="ARBA00010072"/>
    </source>
</evidence>
<name>A0A0A3BA05_9PAST</name>
<keyword evidence="5 9" id="KW-0812">Transmembrane</keyword>
<feature type="transmembrane region" description="Helical" evidence="9">
    <location>
        <begin position="37"/>
        <end position="61"/>
    </location>
</feature>
<dbReference type="InterPro" id="IPR035906">
    <property type="entry name" value="MetI-like_sf"/>
</dbReference>
<dbReference type="InterPro" id="IPR010065">
    <property type="entry name" value="AA_ABC_transptr_permease_3TM"/>
</dbReference>
<evidence type="ECO:0000256" key="1">
    <source>
        <dbReference type="ARBA" id="ARBA00004429"/>
    </source>
</evidence>
<gene>
    <name evidence="11" type="ORF">OA57_06055</name>
</gene>
<evidence type="ECO:0000256" key="7">
    <source>
        <dbReference type="ARBA" id="ARBA00022989"/>
    </source>
</evidence>
<keyword evidence="12" id="KW-1185">Reference proteome</keyword>
<feature type="transmembrane region" description="Helical" evidence="9">
    <location>
        <begin position="73"/>
        <end position="98"/>
    </location>
</feature>
<evidence type="ECO:0000313" key="11">
    <source>
        <dbReference type="EMBL" id="KGQ70409.1"/>
    </source>
</evidence>
<evidence type="ECO:0000256" key="8">
    <source>
        <dbReference type="ARBA" id="ARBA00023136"/>
    </source>
</evidence>
<comment type="subcellular location">
    <subcellularLocation>
        <location evidence="1">Cell inner membrane</location>
        <topology evidence="1">Multi-pass membrane protein</topology>
    </subcellularLocation>
    <subcellularLocation>
        <location evidence="9">Cell membrane</location>
        <topology evidence="9">Multi-pass membrane protein</topology>
    </subcellularLocation>
</comment>
<dbReference type="CDD" id="cd06261">
    <property type="entry name" value="TM_PBP2"/>
    <property type="match status" value="1"/>
</dbReference>
<dbReference type="Proteomes" id="UP000030380">
    <property type="component" value="Unassembled WGS sequence"/>
</dbReference>
<sequence length="238" mass="26531">MTLLNNLLSALPFLDSQQASMLIDAFWPMLRGAISNTIPLTLIAFFFGMLIAVTVALIRVVPRTNPLYSLAYYLARMYVSAIRGTPLLVQLFIIFYGLPNIGIKLDPFPSAVIAFSLNIGAYASETIRAAILSIPKGQWEASYSIGMSYAQTFRRSIMPQAMRVSVPPLSNSFISLVKDTSLASTVLVTELFREAQNIAATTYEFLWIYSEAALIYWIICFVLSLAQGRLEKHFSRYG</sequence>
<keyword evidence="7 9" id="KW-1133">Transmembrane helix</keyword>
<organism evidence="11 12">
    <name type="scientific">Chelonobacter oris</name>
    <dbReference type="NCBI Taxonomy" id="505317"/>
    <lineage>
        <taxon>Bacteria</taxon>
        <taxon>Pseudomonadati</taxon>
        <taxon>Pseudomonadota</taxon>
        <taxon>Gammaproteobacteria</taxon>
        <taxon>Pasteurellales</taxon>
        <taxon>Pasteurellaceae</taxon>
        <taxon>Chelonobacter</taxon>
    </lineage>
</organism>
<feature type="transmembrane region" description="Helical" evidence="9">
    <location>
        <begin position="206"/>
        <end position="226"/>
    </location>
</feature>
<proteinExistence type="inferred from homology"/>
<dbReference type="RefSeq" id="WP_034614910.1">
    <property type="nucleotide sequence ID" value="NZ_JSUM01000010.1"/>
</dbReference>
<dbReference type="GO" id="GO:0015184">
    <property type="term" value="F:L-cystine transmembrane transporter activity"/>
    <property type="evidence" value="ECO:0007669"/>
    <property type="project" value="TreeGrafter"/>
</dbReference>
<dbReference type="PROSITE" id="PS50928">
    <property type="entry name" value="ABC_TM1"/>
    <property type="match status" value="1"/>
</dbReference>
<keyword evidence="4" id="KW-1003">Cell membrane</keyword>
<dbReference type="STRING" id="505317.OA57_06055"/>
<dbReference type="PANTHER" id="PTHR30614:SF0">
    <property type="entry name" value="L-CYSTINE TRANSPORT SYSTEM PERMEASE PROTEIN TCYL"/>
    <property type="match status" value="1"/>
</dbReference>
<accession>A0A0A3BA05</accession>
<keyword evidence="3 9" id="KW-0813">Transport</keyword>
<evidence type="ECO:0000256" key="9">
    <source>
        <dbReference type="RuleBase" id="RU363032"/>
    </source>
</evidence>
<comment type="similarity">
    <text evidence="2">Belongs to the binding-protein-dependent transport system permease family. HisMQ subfamily.</text>
</comment>
<dbReference type="OrthoDB" id="6580405at2"/>
<evidence type="ECO:0000256" key="6">
    <source>
        <dbReference type="ARBA" id="ARBA00022970"/>
    </source>
</evidence>
<evidence type="ECO:0000256" key="5">
    <source>
        <dbReference type="ARBA" id="ARBA00022692"/>
    </source>
</evidence>
<dbReference type="EMBL" id="JSUM01000010">
    <property type="protein sequence ID" value="KGQ70409.1"/>
    <property type="molecule type" value="Genomic_DNA"/>
</dbReference>
<dbReference type="Pfam" id="PF00528">
    <property type="entry name" value="BPD_transp_1"/>
    <property type="match status" value="1"/>
</dbReference>
<evidence type="ECO:0000259" key="10">
    <source>
        <dbReference type="PROSITE" id="PS50928"/>
    </source>
</evidence>
<dbReference type="NCBIfam" id="TIGR01726">
    <property type="entry name" value="HEQRo_perm_3TM"/>
    <property type="match status" value="1"/>
</dbReference>
<dbReference type="PANTHER" id="PTHR30614">
    <property type="entry name" value="MEMBRANE COMPONENT OF AMINO ACID ABC TRANSPORTER"/>
    <property type="match status" value="1"/>
</dbReference>
<dbReference type="InterPro" id="IPR000515">
    <property type="entry name" value="MetI-like"/>
</dbReference>
<dbReference type="InterPro" id="IPR043429">
    <property type="entry name" value="ArtM/GltK/GlnP/TcyL/YhdX-like"/>
</dbReference>
<keyword evidence="6" id="KW-0029">Amino-acid transport</keyword>
<dbReference type="FunFam" id="1.10.3720.10:FF:000009">
    <property type="entry name" value="Amino acid ABC transporter permease"/>
    <property type="match status" value="1"/>
</dbReference>
<dbReference type="Gene3D" id="1.10.3720.10">
    <property type="entry name" value="MetI-like"/>
    <property type="match status" value="1"/>
</dbReference>
<feature type="domain" description="ABC transmembrane type-1" evidence="10">
    <location>
        <begin position="34"/>
        <end position="227"/>
    </location>
</feature>
<dbReference type="GO" id="GO:0043190">
    <property type="term" value="C:ATP-binding cassette (ABC) transporter complex"/>
    <property type="evidence" value="ECO:0007669"/>
    <property type="project" value="InterPro"/>
</dbReference>
<dbReference type="AlphaFoldDB" id="A0A0A3BA05"/>
<evidence type="ECO:0000256" key="4">
    <source>
        <dbReference type="ARBA" id="ARBA00022475"/>
    </source>
</evidence>
<protein>
    <submittedName>
        <fullName evidence="11">Cysteine ABC transporter permease</fullName>
    </submittedName>
</protein>
<comment type="caution">
    <text evidence="11">The sequence shown here is derived from an EMBL/GenBank/DDBJ whole genome shotgun (WGS) entry which is preliminary data.</text>
</comment>
<keyword evidence="8 9" id="KW-0472">Membrane</keyword>
<reference evidence="11 12" key="1">
    <citation type="submission" date="2014-11" db="EMBL/GenBank/DDBJ databases">
        <title>Draft genome sequence of Chelonobacter oris 1662T, associated with respiratory disease in Hermann's Tortoises.</title>
        <authorList>
            <person name="Kudirkiene E."/>
            <person name="Hansen M.J."/>
            <person name="Bojesen A.M."/>
        </authorList>
    </citation>
    <scope>NUCLEOTIDE SEQUENCE [LARGE SCALE GENOMIC DNA]</scope>
    <source>
        <strain evidence="11 12">1662</strain>
    </source>
</reference>
<dbReference type="SUPFAM" id="SSF161098">
    <property type="entry name" value="MetI-like"/>
    <property type="match status" value="1"/>
</dbReference>
<evidence type="ECO:0000256" key="3">
    <source>
        <dbReference type="ARBA" id="ARBA00022448"/>
    </source>
</evidence>
<evidence type="ECO:0000313" key="12">
    <source>
        <dbReference type="Proteomes" id="UP000030380"/>
    </source>
</evidence>